<evidence type="ECO:0000256" key="2">
    <source>
        <dbReference type="SAM" id="Phobius"/>
    </source>
</evidence>
<gene>
    <name evidence="4" type="ORF">AC578_4417</name>
</gene>
<keyword evidence="5" id="KW-1185">Reference proteome</keyword>
<sequence>MFGFTYLVCTLSILNSVVTAAPAAIPASKHDATIRDLLQSHSIVATNAIPAAEAHPAVQPEQVWIDEFENVQTIPETKPTEHDAKNPESTRPKQPHPPKAESPFDFLIQRYSHGVEMVNFDQHYLKGFFDGITSIAIYGAMAVAASICIALVYYTLASKSGGAIRLGTHRRRFSR</sequence>
<feature type="chain" id="PRO_5007806513" description="Copper transporter" evidence="3">
    <location>
        <begin position="21"/>
        <end position="175"/>
    </location>
</feature>
<feature type="region of interest" description="Disordered" evidence="1">
    <location>
        <begin position="76"/>
        <end position="99"/>
    </location>
</feature>
<feature type="signal peptide" evidence="3">
    <location>
        <begin position="1"/>
        <end position="20"/>
    </location>
</feature>
<protein>
    <recommendedName>
        <fullName evidence="6">Copper transporter</fullName>
    </recommendedName>
</protein>
<dbReference type="OrthoDB" id="9547406at2759"/>
<keyword evidence="2" id="KW-1133">Transmembrane helix</keyword>
<proteinExistence type="predicted"/>
<evidence type="ECO:0000256" key="3">
    <source>
        <dbReference type="SAM" id="SignalP"/>
    </source>
</evidence>
<dbReference type="EMBL" id="LFZN01000063">
    <property type="protein sequence ID" value="KXT01020.1"/>
    <property type="molecule type" value="Genomic_DNA"/>
</dbReference>
<feature type="compositionally biased region" description="Basic and acidic residues" evidence="1">
    <location>
        <begin position="78"/>
        <end position="91"/>
    </location>
</feature>
<keyword evidence="3" id="KW-0732">Signal</keyword>
<evidence type="ECO:0000313" key="5">
    <source>
        <dbReference type="Proteomes" id="UP000070133"/>
    </source>
</evidence>
<feature type="transmembrane region" description="Helical" evidence="2">
    <location>
        <begin position="135"/>
        <end position="156"/>
    </location>
</feature>
<dbReference type="Proteomes" id="UP000070133">
    <property type="component" value="Unassembled WGS sequence"/>
</dbReference>
<dbReference type="AlphaFoldDB" id="A0A139HEZ0"/>
<name>A0A139HEZ0_9PEZI</name>
<organism evidence="4 5">
    <name type="scientific">Pseudocercospora eumusae</name>
    <dbReference type="NCBI Taxonomy" id="321146"/>
    <lineage>
        <taxon>Eukaryota</taxon>
        <taxon>Fungi</taxon>
        <taxon>Dikarya</taxon>
        <taxon>Ascomycota</taxon>
        <taxon>Pezizomycotina</taxon>
        <taxon>Dothideomycetes</taxon>
        <taxon>Dothideomycetidae</taxon>
        <taxon>Mycosphaerellales</taxon>
        <taxon>Mycosphaerellaceae</taxon>
        <taxon>Pseudocercospora</taxon>
    </lineage>
</organism>
<accession>A0A139HEZ0</accession>
<reference evidence="4 5" key="1">
    <citation type="submission" date="2015-07" db="EMBL/GenBank/DDBJ databases">
        <title>Comparative genomics of the Sigatoka disease complex on banana suggests a link between parallel evolutionary changes in Pseudocercospora fijiensis and Pseudocercospora eumusae and increased virulence on the banana host.</title>
        <authorList>
            <person name="Chang T.-C."/>
            <person name="Salvucci A."/>
            <person name="Crous P.W."/>
            <person name="Stergiopoulos I."/>
        </authorList>
    </citation>
    <scope>NUCLEOTIDE SEQUENCE [LARGE SCALE GENOMIC DNA]</scope>
    <source>
        <strain evidence="4 5">CBS 114824</strain>
    </source>
</reference>
<keyword evidence="2" id="KW-0472">Membrane</keyword>
<evidence type="ECO:0000256" key="1">
    <source>
        <dbReference type="SAM" id="MobiDB-lite"/>
    </source>
</evidence>
<keyword evidence="2" id="KW-0812">Transmembrane</keyword>
<evidence type="ECO:0008006" key="6">
    <source>
        <dbReference type="Google" id="ProtNLM"/>
    </source>
</evidence>
<comment type="caution">
    <text evidence="4">The sequence shown here is derived from an EMBL/GenBank/DDBJ whole genome shotgun (WGS) entry which is preliminary data.</text>
</comment>
<evidence type="ECO:0000313" key="4">
    <source>
        <dbReference type="EMBL" id="KXT01020.1"/>
    </source>
</evidence>